<keyword evidence="8" id="KW-0375">Hydrogen ion transport</keyword>
<dbReference type="RefSeq" id="WP_115270903.1">
    <property type="nucleotide sequence ID" value="NZ_CASFEE010000008.1"/>
</dbReference>
<dbReference type="OrthoDB" id="9804110at2"/>
<reference evidence="12 13" key="1">
    <citation type="submission" date="2018-06" db="EMBL/GenBank/DDBJ databases">
        <authorList>
            <consortium name="Pathogen Informatics"/>
            <person name="Doyle S."/>
        </authorList>
    </citation>
    <scope>NUCLEOTIDE SEQUENCE [LARGE SCALE GENOMIC DNA]</scope>
    <source>
        <strain evidence="12 13">NCTC10723</strain>
    </source>
</reference>
<comment type="function">
    <text evidence="8">Produces ATP from ADP in the presence of a proton gradient across the membrane.</text>
</comment>
<dbReference type="PANTHER" id="PTHR13822:SF10">
    <property type="entry name" value="ATP SYNTHASE EPSILON CHAIN, CHLOROPLASTIC"/>
    <property type="match status" value="1"/>
</dbReference>
<dbReference type="GO" id="GO:0005886">
    <property type="term" value="C:plasma membrane"/>
    <property type="evidence" value="ECO:0007669"/>
    <property type="project" value="UniProtKB-SubCell"/>
</dbReference>
<dbReference type="Pfam" id="PF02823">
    <property type="entry name" value="ATP-synt_DE_N"/>
    <property type="match status" value="1"/>
</dbReference>
<dbReference type="Proteomes" id="UP000255328">
    <property type="component" value="Unassembled WGS sequence"/>
</dbReference>
<gene>
    <name evidence="8 12" type="primary">atpC</name>
    <name evidence="12" type="ORF">NCTC10723_01518</name>
</gene>
<keyword evidence="6 8" id="KW-0139">CF(1)</keyword>
<evidence type="ECO:0000256" key="7">
    <source>
        <dbReference type="ARBA" id="ARBA00023310"/>
    </source>
</evidence>
<protein>
    <recommendedName>
        <fullName evidence="8">ATP synthase epsilon chain</fullName>
    </recommendedName>
    <alternativeName>
        <fullName evidence="8">ATP synthase F1 sector epsilon subunit</fullName>
    </alternativeName>
    <alternativeName>
        <fullName evidence="8">F-ATPase epsilon subunit</fullName>
    </alternativeName>
</protein>
<accession>A0A377GYW6</accession>
<evidence type="ECO:0000256" key="5">
    <source>
        <dbReference type="ARBA" id="ARBA00023136"/>
    </source>
</evidence>
<keyword evidence="10" id="KW-0175">Coiled coil</keyword>
<evidence type="ECO:0000256" key="6">
    <source>
        <dbReference type="ARBA" id="ARBA00023196"/>
    </source>
</evidence>
<keyword evidence="4 8" id="KW-0406">Ion transport</keyword>
<dbReference type="PANTHER" id="PTHR13822">
    <property type="entry name" value="ATP SYNTHASE DELTA/EPSILON CHAIN"/>
    <property type="match status" value="1"/>
</dbReference>
<comment type="similarity">
    <text evidence="2 8 9">Belongs to the ATPase epsilon chain family.</text>
</comment>
<organism evidence="12 13">
    <name type="scientific">Fusobacterium necrogenes</name>
    <dbReference type="NCBI Taxonomy" id="858"/>
    <lineage>
        <taxon>Bacteria</taxon>
        <taxon>Fusobacteriati</taxon>
        <taxon>Fusobacteriota</taxon>
        <taxon>Fusobacteriia</taxon>
        <taxon>Fusobacteriales</taxon>
        <taxon>Fusobacteriaceae</taxon>
        <taxon>Fusobacterium</taxon>
    </lineage>
</organism>
<dbReference type="GO" id="GO:0045259">
    <property type="term" value="C:proton-transporting ATP synthase complex"/>
    <property type="evidence" value="ECO:0007669"/>
    <property type="project" value="UniProtKB-KW"/>
</dbReference>
<comment type="subcellular location">
    <subcellularLocation>
        <location evidence="8">Cell membrane</location>
        <topology evidence="8">Peripheral membrane protein</topology>
    </subcellularLocation>
    <subcellularLocation>
        <location evidence="1">Endomembrane system</location>
        <topology evidence="1">Peripheral membrane protein</topology>
    </subcellularLocation>
</comment>
<evidence type="ECO:0000256" key="9">
    <source>
        <dbReference type="RuleBase" id="RU003656"/>
    </source>
</evidence>
<sequence>MATFKIKVVTYEEKVLEQEAEFVLVRTTEGDMGILPNHSPFIAGLSTGEMKIRLDGKEDKYFVSEGLLEISNNVVTIIASEAIPADQLDVERAKREVEELKAKLDKLQEDKDILLTQKNLHKALMKVHVAEKLL</sequence>
<keyword evidence="8" id="KW-1003">Cell membrane</keyword>
<dbReference type="NCBIfam" id="TIGR01216">
    <property type="entry name" value="ATP_synt_epsi"/>
    <property type="match status" value="1"/>
</dbReference>
<dbReference type="GO" id="GO:0012505">
    <property type="term" value="C:endomembrane system"/>
    <property type="evidence" value="ECO:0007669"/>
    <property type="project" value="UniProtKB-SubCell"/>
</dbReference>
<dbReference type="InterPro" id="IPR001469">
    <property type="entry name" value="ATP_synth_F1_dsu/esu"/>
</dbReference>
<dbReference type="SUPFAM" id="SSF51344">
    <property type="entry name" value="Epsilon subunit of F1F0-ATP synthase N-terminal domain"/>
    <property type="match status" value="1"/>
</dbReference>
<evidence type="ECO:0000259" key="11">
    <source>
        <dbReference type="Pfam" id="PF02823"/>
    </source>
</evidence>
<evidence type="ECO:0000313" key="12">
    <source>
        <dbReference type="EMBL" id="STO32053.1"/>
    </source>
</evidence>
<keyword evidence="13" id="KW-1185">Reference proteome</keyword>
<dbReference type="GO" id="GO:0046933">
    <property type="term" value="F:proton-transporting ATP synthase activity, rotational mechanism"/>
    <property type="evidence" value="ECO:0007669"/>
    <property type="project" value="UniProtKB-UniRule"/>
</dbReference>
<evidence type="ECO:0000256" key="3">
    <source>
        <dbReference type="ARBA" id="ARBA00022448"/>
    </source>
</evidence>
<feature type="coiled-coil region" evidence="10">
    <location>
        <begin position="83"/>
        <end position="117"/>
    </location>
</feature>
<evidence type="ECO:0000256" key="4">
    <source>
        <dbReference type="ARBA" id="ARBA00023065"/>
    </source>
</evidence>
<evidence type="ECO:0000256" key="2">
    <source>
        <dbReference type="ARBA" id="ARBA00005712"/>
    </source>
</evidence>
<name>A0A377GYW6_9FUSO</name>
<dbReference type="InterPro" id="IPR036771">
    <property type="entry name" value="ATPsynth_dsu/esu_N"/>
</dbReference>
<dbReference type="EMBL" id="UGGU01000003">
    <property type="protein sequence ID" value="STO32053.1"/>
    <property type="molecule type" value="Genomic_DNA"/>
</dbReference>
<evidence type="ECO:0000313" key="13">
    <source>
        <dbReference type="Proteomes" id="UP000255328"/>
    </source>
</evidence>
<dbReference type="CDD" id="cd12152">
    <property type="entry name" value="F1-ATPase_delta"/>
    <property type="match status" value="1"/>
</dbReference>
<comment type="subunit">
    <text evidence="8 9">F-type ATPases have 2 components, CF(1) - the catalytic core - and CF(0) - the membrane proton channel. CF(1) has five subunits: alpha(3), beta(3), gamma(1), delta(1), epsilon(1). CF(0) has three main subunits: a, b and c.</text>
</comment>
<dbReference type="InterPro" id="IPR020546">
    <property type="entry name" value="ATP_synth_F1_dsu/esu_N"/>
</dbReference>
<dbReference type="Gene3D" id="2.60.15.10">
    <property type="entry name" value="F0F1 ATP synthase delta/epsilon subunit, N-terminal"/>
    <property type="match status" value="1"/>
</dbReference>
<evidence type="ECO:0000256" key="8">
    <source>
        <dbReference type="HAMAP-Rule" id="MF_00530"/>
    </source>
</evidence>
<keyword evidence="5 8" id="KW-0472">Membrane</keyword>
<dbReference type="AlphaFoldDB" id="A0A377GYW6"/>
<dbReference type="HAMAP" id="MF_00530">
    <property type="entry name" value="ATP_synth_epsil_bac"/>
    <property type="match status" value="1"/>
</dbReference>
<feature type="domain" description="ATP synthase F1 complex delta/epsilon subunit N-terminal" evidence="11">
    <location>
        <begin position="4"/>
        <end position="82"/>
    </location>
</feature>
<dbReference type="GO" id="GO:0005524">
    <property type="term" value="F:ATP binding"/>
    <property type="evidence" value="ECO:0007669"/>
    <property type="project" value="UniProtKB-UniRule"/>
</dbReference>
<keyword evidence="7 8" id="KW-0066">ATP synthesis</keyword>
<keyword evidence="3 8" id="KW-0813">Transport</keyword>
<proteinExistence type="inferred from homology"/>
<evidence type="ECO:0000256" key="1">
    <source>
        <dbReference type="ARBA" id="ARBA00004184"/>
    </source>
</evidence>
<evidence type="ECO:0000256" key="10">
    <source>
        <dbReference type="SAM" id="Coils"/>
    </source>
</evidence>